<sequence>MTVAPILPARHNIWGVQLPTAPTCMLMLAVAAGESGVNPELSRNGVIGVLLRTQESEDLPTAYPARPNRVPTRPGLAVGPVDATRCAALHG</sequence>
<organism evidence="1 2">
    <name type="scientific">Streptomyces chryseus</name>
    <dbReference type="NCBI Taxonomy" id="68186"/>
    <lineage>
        <taxon>Bacteria</taxon>
        <taxon>Bacillati</taxon>
        <taxon>Actinomycetota</taxon>
        <taxon>Actinomycetes</taxon>
        <taxon>Kitasatosporales</taxon>
        <taxon>Streptomycetaceae</taxon>
        <taxon>Streptomyces</taxon>
    </lineage>
</organism>
<proteinExistence type="predicted"/>
<evidence type="ECO:0000313" key="1">
    <source>
        <dbReference type="EMBL" id="GHB23196.1"/>
    </source>
</evidence>
<evidence type="ECO:0000313" key="2">
    <source>
        <dbReference type="Proteomes" id="UP000599437"/>
    </source>
</evidence>
<gene>
    <name evidence="1" type="ORF">GCM10010346_53590</name>
</gene>
<reference evidence="2" key="1">
    <citation type="journal article" date="2019" name="Int. J. Syst. Evol. Microbiol.">
        <title>The Global Catalogue of Microorganisms (GCM) 10K type strain sequencing project: providing services to taxonomists for standard genome sequencing and annotation.</title>
        <authorList>
            <consortium name="The Broad Institute Genomics Platform"/>
            <consortium name="The Broad Institute Genome Sequencing Center for Infectious Disease"/>
            <person name="Wu L."/>
            <person name="Ma J."/>
        </authorList>
    </citation>
    <scope>NUCLEOTIDE SEQUENCE [LARGE SCALE GENOMIC DNA]</scope>
    <source>
        <strain evidence="2">JCM 4737</strain>
    </source>
</reference>
<dbReference type="Proteomes" id="UP000599437">
    <property type="component" value="Unassembled WGS sequence"/>
</dbReference>
<name>A0ABQ3E918_9ACTN</name>
<dbReference type="EMBL" id="BMVO01000023">
    <property type="protein sequence ID" value="GHB23196.1"/>
    <property type="molecule type" value="Genomic_DNA"/>
</dbReference>
<accession>A0ABQ3E918</accession>
<protein>
    <submittedName>
        <fullName evidence="1">Uncharacterized protein</fullName>
    </submittedName>
</protein>
<keyword evidence="2" id="KW-1185">Reference proteome</keyword>
<comment type="caution">
    <text evidence="1">The sequence shown here is derived from an EMBL/GenBank/DDBJ whole genome shotgun (WGS) entry which is preliminary data.</text>
</comment>